<reference evidence="5" key="2">
    <citation type="submission" date="2021-04" db="EMBL/GenBank/DDBJ databases">
        <authorList>
            <person name="Gilroy R."/>
        </authorList>
    </citation>
    <scope>NUCLEOTIDE SEQUENCE</scope>
    <source>
        <strain evidence="5">ChiHjej8B7-25341</strain>
    </source>
</reference>
<protein>
    <recommendedName>
        <fullName evidence="4">4-O-methyl-glucuronoyl methylesterase-like domain-containing protein</fullName>
    </recommendedName>
</protein>
<organism evidence="5 6">
    <name type="scientific">Candidatus Eisenbergiella stercorigallinarum</name>
    <dbReference type="NCBI Taxonomy" id="2838557"/>
    <lineage>
        <taxon>Bacteria</taxon>
        <taxon>Bacillati</taxon>
        <taxon>Bacillota</taxon>
        <taxon>Clostridia</taxon>
        <taxon>Lachnospirales</taxon>
        <taxon>Lachnospiraceae</taxon>
        <taxon>Eisenbergiella</taxon>
    </lineage>
</organism>
<name>A0A9D2R071_9FIRM</name>
<evidence type="ECO:0000313" key="5">
    <source>
        <dbReference type="EMBL" id="HJD32462.1"/>
    </source>
</evidence>
<keyword evidence="2" id="KW-0732">Signal</keyword>
<sequence length="356" mass="39181">MNTELLQKLPKPDGLDRTRLLNLLLSEEYGFLPPAPVSVSAGEEEEDLAFCAGKAVLKKLRLNCDTGNGTFSFPVTLMYPVWAGQPGKAEAGEKEGKPVPCFIYISFTERIPDLSFPAEEILDNGFAVLHFCYQDVTSDDGDFANGLAGVIYPDGKREKTQCGKIGLWAWAASRVMDYAVTLPQIDHERVGIVGHSRLGKTALLAGALDERIFCTFANDSGCSGAALARGTKGETVGEIYGKFPFWFCENYGAWAEKEEAMPFDQHFLLAAIAPRRVYAAGASEDIWADPQSEYLSCIAADGYHRTAGQPGFLHPDRDPVPGDCFAQGSIGYHLRAGTHYLSRQDWGYFMEYMKRQ</sequence>
<evidence type="ECO:0000313" key="6">
    <source>
        <dbReference type="Proteomes" id="UP000823851"/>
    </source>
</evidence>
<reference evidence="5" key="1">
    <citation type="journal article" date="2021" name="PeerJ">
        <title>Extensive microbial diversity within the chicken gut microbiome revealed by metagenomics and culture.</title>
        <authorList>
            <person name="Gilroy R."/>
            <person name="Ravi A."/>
            <person name="Getino M."/>
            <person name="Pursley I."/>
            <person name="Horton D.L."/>
            <person name="Alikhan N.F."/>
            <person name="Baker D."/>
            <person name="Gharbi K."/>
            <person name="Hall N."/>
            <person name="Watson M."/>
            <person name="Adriaenssens E.M."/>
            <person name="Foster-Nyarko E."/>
            <person name="Jarju S."/>
            <person name="Secka A."/>
            <person name="Antonio M."/>
            <person name="Oren A."/>
            <person name="Chaudhuri R.R."/>
            <person name="La Ragione R."/>
            <person name="Hildebrand F."/>
            <person name="Pallen M.J."/>
        </authorList>
    </citation>
    <scope>NUCLEOTIDE SEQUENCE</scope>
    <source>
        <strain evidence="5">ChiHjej8B7-25341</strain>
    </source>
</reference>
<dbReference type="InterPro" id="IPR029058">
    <property type="entry name" value="AB_hydrolase_fold"/>
</dbReference>
<keyword evidence="1" id="KW-0719">Serine esterase</keyword>
<dbReference type="InterPro" id="IPR054579">
    <property type="entry name" value="GCE-like_dom"/>
</dbReference>
<comment type="caution">
    <text evidence="5">The sequence shown here is derived from an EMBL/GenBank/DDBJ whole genome shotgun (WGS) entry which is preliminary data.</text>
</comment>
<dbReference type="Proteomes" id="UP000823851">
    <property type="component" value="Unassembled WGS sequence"/>
</dbReference>
<gene>
    <name evidence="5" type="ORF">H9912_11070</name>
</gene>
<accession>A0A9D2R071</accession>
<feature type="domain" description="4-O-methyl-glucuronoyl methylesterase-like" evidence="4">
    <location>
        <begin position="95"/>
        <end position="301"/>
    </location>
</feature>
<dbReference type="SUPFAM" id="SSF53474">
    <property type="entry name" value="alpha/beta-Hydrolases"/>
    <property type="match status" value="1"/>
</dbReference>
<dbReference type="GO" id="GO:0052689">
    <property type="term" value="F:carboxylic ester hydrolase activity"/>
    <property type="evidence" value="ECO:0007669"/>
    <property type="project" value="UniProtKB-KW"/>
</dbReference>
<evidence type="ECO:0000256" key="2">
    <source>
        <dbReference type="ARBA" id="ARBA00022729"/>
    </source>
</evidence>
<evidence type="ECO:0000256" key="1">
    <source>
        <dbReference type="ARBA" id="ARBA00022487"/>
    </source>
</evidence>
<proteinExistence type="predicted"/>
<dbReference type="Gene3D" id="3.40.50.1820">
    <property type="entry name" value="alpha/beta hydrolase"/>
    <property type="match status" value="1"/>
</dbReference>
<evidence type="ECO:0000256" key="3">
    <source>
        <dbReference type="ARBA" id="ARBA00022801"/>
    </source>
</evidence>
<evidence type="ECO:0000259" key="4">
    <source>
        <dbReference type="Pfam" id="PF22244"/>
    </source>
</evidence>
<keyword evidence="3" id="KW-0378">Hydrolase</keyword>
<dbReference type="AlphaFoldDB" id="A0A9D2R071"/>
<dbReference type="Pfam" id="PF22244">
    <property type="entry name" value="GCE_fung"/>
    <property type="match status" value="1"/>
</dbReference>
<dbReference type="EMBL" id="DWUW01000316">
    <property type="protein sequence ID" value="HJD32462.1"/>
    <property type="molecule type" value="Genomic_DNA"/>
</dbReference>